<sequence>MLRSGSQAGEFYNEGRERLVSRLDKCLNNGGDYARNDSGIQVSQHSEDVHGFQNMWKEEMLIVTADVYLNSNSIRDVFTPLSPIQISLRKAKQPAGPSPRRGAAVAAAHFRVSLTFPQRFTSRWTRGQSTVPVTAPPRRIFSSLRPVLAKEMSSTHGCRLPFITAPHKVQFIEKCYLLIPRFSPLLWTTLKREPLEIISVMWSQRVCVLKLKHTPQETKQKRQDHQQPVLMMANNRPKHVNKKMGGVIVGGRINCIRFADDMTLLAEEETVLRDMLVKLNDSCEQYGMKINANKTEEK</sequence>
<comment type="caution">
    <text evidence="2">The sequence shown here is derived from an EMBL/GenBank/DDBJ whole genome shotgun (WGS) entry which is preliminary data.</text>
</comment>
<gene>
    <name evidence="2" type="ORF">ANN_21589</name>
</gene>
<name>A0ABQ8S6N3_PERAM</name>
<dbReference type="EMBL" id="JAJSOF020000033">
    <property type="protein sequence ID" value="KAJ4429420.1"/>
    <property type="molecule type" value="Genomic_DNA"/>
</dbReference>
<reference evidence="2 3" key="1">
    <citation type="journal article" date="2022" name="Allergy">
        <title>Genome assembly and annotation of Periplaneta americana reveal a comprehensive cockroach allergen profile.</title>
        <authorList>
            <person name="Wang L."/>
            <person name="Xiong Q."/>
            <person name="Saelim N."/>
            <person name="Wang L."/>
            <person name="Nong W."/>
            <person name="Wan A.T."/>
            <person name="Shi M."/>
            <person name="Liu X."/>
            <person name="Cao Q."/>
            <person name="Hui J.H.L."/>
            <person name="Sookrung N."/>
            <person name="Leung T.F."/>
            <person name="Tungtrongchitr A."/>
            <person name="Tsui S.K.W."/>
        </authorList>
    </citation>
    <scope>NUCLEOTIDE SEQUENCE [LARGE SCALE GENOMIC DNA]</scope>
    <source>
        <strain evidence="2">PWHHKU_190912</strain>
    </source>
</reference>
<proteinExistence type="predicted"/>
<dbReference type="Pfam" id="PF00078">
    <property type="entry name" value="RVT_1"/>
    <property type="match status" value="1"/>
</dbReference>
<dbReference type="InterPro" id="IPR000477">
    <property type="entry name" value="RT_dom"/>
</dbReference>
<evidence type="ECO:0000313" key="2">
    <source>
        <dbReference type="EMBL" id="KAJ4429420.1"/>
    </source>
</evidence>
<feature type="domain" description="Reverse transcriptase" evidence="1">
    <location>
        <begin position="237"/>
        <end position="296"/>
    </location>
</feature>
<accession>A0ABQ8S6N3</accession>
<evidence type="ECO:0000259" key="1">
    <source>
        <dbReference type="Pfam" id="PF00078"/>
    </source>
</evidence>
<keyword evidence="3" id="KW-1185">Reference proteome</keyword>
<protein>
    <recommendedName>
        <fullName evidence="1">Reverse transcriptase domain-containing protein</fullName>
    </recommendedName>
</protein>
<dbReference type="Proteomes" id="UP001148838">
    <property type="component" value="Unassembled WGS sequence"/>
</dbReference>
<evidence type="ECO:0000313" key="3">
    <source>
        <dbReference type="Proteomes" id="UP001148838"/>
    </source>
</evidence>
<organism evidence="2 3">
    <name type="scientific">Periplaneta americana</name>
    <name type="common">American cockroach</name>
    <name type="synonym">Blatta americana</name>
    <dbReference type="NCBI Taxonomy" id="6978"/>
    <lineage>
        <taxon>Eukaryota</taxon>
        <taxon>Metazoa</taxon>
        <taxon>Ecdysozoa</taxon>
        <taxon>Arthropoda</taxon>
        <taxon>Hexapoda</taxon>
        <taxon>Insecta</taxon>
        <taxon>Pterygota</taxon>
        <taxon>Neoptera</taxon>
        <taxon>Polyneoptera</taxon>
        <taxon>Dictyoptera</taxon>
        <taxon>Blattodea</taxon>
        <taxon>Blattoidea</taxon>
        <taxon>Blattidae</taxon>
        <taxon>Blattinae</taxon>
        <taxon>Periplaneta</taxon>
    </lineage>
</organism>